<reference evidence="2" key="1">
    <citation type="journal article" date="2022" name="bioRxiv">
        <title>Sequencing and chromosome-scale assembly of the giantPleurodeles waltlgenome.</title>
        <authorList>
            <person name="Brown T."/>
            <person name="Elewa A."/>
            <person name="Iarovenko S."/>
            <person name="Subramanian E."/>
            <person name="Araus A.J."/>
            <person name="Petzold A."/>
            <person name="Susuki M."/>
            <person name="Suzuki K.-i.T."/>
            <person name="Hayashi T."/>
            <person name="Toyoda A."/>
            <person name="Oliveira C."/>
            <person name="Osipova E."/>
            <person name="Leigh N.D."/>
            <person name="Simon A."/>
            <person name="Yun M.H."/>
        </authorList>
    </citation>
    <scope>NUCLEOTIDE SEQUENCE</scope>
    <source>
        <strain evidence="2">20211129_DDA</strain>
        <tissue evidence="2">Liver</tissue>
    </source>
</reference>
<organism evidence="2 3">
    <name type="scientific">Pleurodeles waltl</name>
    <name type="common">Iberian ribbed newt</name>
    <dbReference type="NCBI Taxonomy" id="8319"/>
    <lineage>
        <taxon>Eukaryota</taxon>
        <taxon>Metazoa</taxon>
        <taxon>Chordata</taxon>
        <taxon>Craniata</taxon>
        <taxon>Vertebrata</taxon>
        <taxon>Euteleostomi</taxon>
        <taxon>Amphibia</taxon>
        <taxon>Batrachia</taxon>
        <taxon>Caudata</taxon>
        <taxon>Salamandroidea</taxon>
        <taxon>Salamandridae</taxon>
        <taxon>Pleurodelinae</taxon>
        <taxon>Pleurodeles</taxon>
    </lineage>
</organism>
<evidence type="ECO:0000313" key="2">
    <source>
        <dbReference type="EMBL" id="KAJ1172068.1"/>
    </source>
</evidence>
<comment type="caution">
    <text evidence="2">The sequence shown here is derived from an EMBL/GenBank/DDBJ whole genome shotgun (WGS) entry which is preliminary data.</text>
</comment>
<evidence type="ECO:0000313" key="3">
    <source>
        <dbReference type="Proteomes" id="UP001066276"/>
    </source>
</evidence>
<dbReference type="AlphaFoldDB" id="A0AAV7T6H2"/>
<protein>
    <submittedName>
        <fullName evidence="2">Uncharacterized protein</fullName>
    </submittedName>
</protein>
<evidence type="ECO:0000256" key="1">
    <source>
        <dbReference type="SAM" id="MobiDB-lite"/>
    </source>
</evidence>
<proteinExistence type="predicted"/>
<dbReference type="Proteomes" id="UP001066276">
    <property type="component" value="Chromosome 4_1"/>
</dbReference>
<feature type="region of interest" description="Disordered" evidence="1">
    <location>
        <begin position="29"/>
        <end position="51"/>
    </location>
</feature>
<gene>
    <name evidence="2" type="ORF">NDU88_003920</name>
</gene>
<sequence>MPQGGAPDAGHAPALPRFYRPLAEVVVSSSPPPPVDWGRSRCGMEDAKGPHDQARELWVVDATIALLRTGKHSRA</sequence>
<name>A0AAV7T6H2_PLEWA</name>
<dbReference type="EMBL" id="JANPWB010000007">
    <property type="protein sequence ID" value="KAJ1172068.1"/>
    <property type="molecule type" value="Genomic_DNA"/>
</dbReference>
<keyword evidence="3" id="KW-1185">Reference proteome</keyword>
<accession>A0AAV7T6H2</accession>
<feature type="compositionally biased region" description="Basic and acidic residues" evidence="1">
    <location>
        <begin position="38"/>
        <end position="51"/>
    </location>
</feature>